<evidence type="ECO:0000259" key="2">
    <source>
        <dbReference type="Pfam" id="PF20151"/>
    </source>
</evidence>
<keyword evidence="1" id="KW-1133">Transmembrane helix</keyword>
<proteinExistence type="predicted"/>
<protein>
    <recommendedName>
        <fullName evidence="2">DUF6533 domain-containing protein</fullName>
    </recommendedName>
</protein>
<accession>A0A8H2WTJ4</accession>
<sequence length="98" mass="11308">MNIPESETELKEFLDLISTTHLQAELTWFLAHSGITLLVFDWICTLDKEAEYLWGRRWSFARVIYYVNRVLPIFLIGVLLIPNILSAPAQLADLAFVL</sequence>
<reference evidence="3" key="1">
    <citation type="submission" date="2021-01" db="EMBL/GenBank/DDBJ databases">
        <authorList>
            <person name="Kaushik A."/>
        </authorList>
    </citation>
    <scope>NUCLEOTIDE SEQUENCE</scope>
    <source>
        <strain evidence="3">AG3-T5</strain>
    </source>
</reference>
<name>A0A8H2WTJ4_9AGAM</name>
<keyword evidence="1" id="KW-0472">Membrane</keyword>
<comment type="caution">
    <text evidence="3">The sequence shown here is derived from an EMBL/GenBank/DDBJ whole genome shotgun (WGS) entry which is preliminary data.</text>
</comment>
<keyword evidence="1" id="KW-0812">Transmembrane</keyword>
<dbReference type="EMBL" id="CAJMWW010000022">
    <property type="protein sequence ID" value="CAE6401958.1"/>
    <property type="molecule type" value="Genomic_DNA"/>
</dbReference>
<dbReference type="Pfam" id="PF20151">
    <property type="entry name" value="DUF6533"/>
    <property type="match status" value="1"/>
</dbReference>
<evidence type="ECO:0000256" key="1">
    <source>
        <dbReference type="SAM" id="Phobius"/>
    </source>
</evidence>
<organism evidence="3 4">
    <name type="scientific">Rhizoctonia solani</name>
    <dbReference type="NCBI Taxonomy" id="456999"/>
    <lineage>
        <taxon>Eukaryota</taxon>
        <taxon>Fungi</taxon>
        <taxon>Dikarya</taxon>
        <taxon>Basidiomycota</taxon>
        <taxon>Agaricomycotina</taxon>
        <taxon>Agaricomycetes</taxon>
        <taxon>Cantharellales</taxon>
        <taxon>Ceratobasidiaceae</taxon>
        <taxon>Rhizoctonia</taxon>
    </lineage>
</organism>
<dbReference type="Proteomes" id="UP000663841">
    <property type="component" value="Unassembled WGS sequence"/>
</dbReference>
<gene>
    <name evidence="3" type="ORF">RDB_LOCUS9183</name>
</gene>
<feature type="transmembrane region" description="Helical" evidence="1">
    <location>
        <begin position="66"/>
        <end position="85"/>
    </location>
</feature>
<dbReference type="InterPro" id="IPR045340">
    <property type="entry name" value="DUF6533"/>
</dbReference>
<feature type="domain" description="DUF6533" evidence="2">
    <location>
        <begin position="33"/>
        <end position="74"/>
    </location>
</feature>
<evidence type="ECO:0000313" key="4">
    <source>
        <dbReference type="Proteomes" id="UP000663841"/>
    </source>
</evidence>
<evidence type="ECO:0000313" key="3">
    <source>
        <dbReference type="EMBL" id="CAE6401958.1"/>
    </source>
</evidence>
<dbReference type="AlphaFoldDB" id="A0A8H2WTJ4"/>